<dbReference type="Proteomes" id="UP001177003">
    <property type="component" value="Chromosome 8"/>
</dbReference>
<sequence length="179" mass="20459">MNPKEHRHTPINIADDTDRAPEDTNRHRKPLFSVQPSCHPCEFETQSITPRSTCKSGVHPNFKASFLPLFSRRFSSPPCLIESVTSGFQSSDSRHWVWIRCFKNQVLEVGISKINRRWLLEVCVCERERMLKVKGGGFIAKQICPGMKVVKEKWLVVVSGKVFSEEGGGWEGIGECERW</sequence>
<evidence type="ECO:0000256" key="1">
    <source>
        <dbReference type="SAM" id="MobiDB-lite"/>
    </source>
</evidence>
<keyword evidence="3" id="KW-1185">Reference proteome</keyword>
<evidence type="ECO:0000313" key="2">
    <source>
        <dbReference type="EMBL" id="CAI9298942.1"/>
    </source>
</evidence>
<accession>A0AA35ZWF7</accession>
<name>A0AA35ZWF7_LACSI</name>
<reference evidence="2" key="1">
    <citation type="submission" date="2023-04" db="EMBL/GenBank/DDBJ databases">
        <authorList>
            <person name="Vijverberg K."/>
            <person name="Xiong W."/>
            <person name="Schranz E."/>
        </authorList>
    </citation>
    <scope>NUCLEOTIDE SEQUENCE</scope>
</reference>
<proteinExistence type="predicted"/>
<gene>
    <name evidence="2" type="ORF">LSALG_LOCUS37679</name>
</gene>
<protein>
    <submittedName>
        <fullName evidence="2">Uncharacterized protein</fullName>
    </submittedName>
</protein>
<dbReference type="EMBL" id="OX465084">
    <property type="protein sequence ID" value="CAI9298942.1"/>
    <property type="molecule type" value="Genomic_DNA"/>
</dbReference>
<evidence type="ECO:0000313" key="3">
    <source>
        <dbReference type="Proteomes" id="UP001177003"/>
    </source>
</evidence>
<dbReference type="AlphaFoldDB" id="A0AA35ZWF7"/>
<organism evidence="2 3">
    <name type="scientific">Lactuca saligna</name>
    <name type="common">Willowleaf lettuce</name>
    <dbReference type="NCBI Taxonomy" id="75948"/>
    <lineage>
        <taxon>Eukaryota</taxon>
        <taxon>Viridiplantae</taxon>
        <taxon>Streptophyta</taxon>
        <taxon>Embryophyta</taxon>
        <taxon>Tracheophyta</taxon>
        <taxon>Spermatophyta</taxon>
        <taxon>Magnoliopsida</taxon>
        <taxon>eudicotyledons</taxon>
        <taxon>Gunneridae</taxon>
        <taxon>Pentapetalae</taxon>
        <taxon>asterids</taxon>
        <taxon>campanulids</taxon>
        <taxon>Asterales</taxon>
        <taxon>Asteraceae</taxon>
        <taxon>Cichorioideae</taxon>
        <taxon>Cichorieae</taxon>
        <taxon>Lactucinae</taxon>
        <taxon>Lactuca</taxon>
    </lineage>
</organism>
<feature type="compositionally biased region" description="Basic and acidic residues" evidence="1">
    <location>
        <begin position="16"/>
        <end position="25"/>
    </location>
</feature>
<feature type="region of interest" description="Disordered" evidence="1">
    <location>
        <begin position="1"/>
        <end position="29"/>
    </location>
</feature>